<keyword evidence="3" id="KW-0786">Thiamine pyrophosphate</keyword>
<comment type="caution">
    <text evidence="5">The sequence shown here is derived from an EMBL/GenBank/DDBJ whole genome shotgun (WGS) entry which is preliminary data.</text>
</comment>
<comment type="cofactor">
    <cofactor evidence="1">
        <name>thiamine diphosphate</name>
        <dbReference type="ChEBI" id="CHEBI:58937"/>
    </cofactor>
</comment>
<dbReference type="Gene3D" id="3.40.50.970">
    <property type="match status" value="1"/>
</dbReference>
<keyword evidence="6" id="KW-1185">Reference proteome</keyword>
<dbReference type="InterPro" id="IPR029061">
    <property type="entry name" value="THDP-binding"/>
</dbReference>
<dbReference type="InterPro" id="IPR050642">
    <property type="entry name" value="PDH_E1_Alpha_Subunit"/>
</dbReference>
<gene>
    <name evidence="5" type="ORF">GCM10009547_45360</name>
</gene>
<dbReference type="SUPFAM" id="SSF52518">
    <property type="entry name" value="Thiamin diphosphate-binding fold (THDP-binding)"/>
    <property type="match status" value="1"/>
</dbReference>
<evidence type="ECO:0000256" key="2">
    <source>
        <dbReference type="ARBA" id="ARBA00023002"/>
    </source>
</evidence>
<name>A0ABN1HBX5_9ACTN</name>
<keyword evidence="2" id="KW-0560">Oxidoreductase</keyword>
<dbReference type="RefSeq" id="WP_344609119.1">
    <property type="nucleotide sequence ID" value="NZ_BAAAHE010000049.1"/>
</dbReference>
<organism evidence="5 6">
    <name type="scientific">Sporichthya brevicatena</name>
    <dbReference type="NCBI Taxonomy" id="171442"/>
    <lineage>
        <taxon>Bacteria</taxon>
        <taxon>Bacillati</taxon>
        <taxon>Actinomycetota</taxon>
        <taxon>Actinomycetes</taxon>
        <taxon>Sporichthyales</taxon>
        <taxon>Sporichthyaceae</taxon>
        <taxon>Sporichthya</taxon>
    </lineage>
</organism>
<dbReference type="EMBL" id="BAAAHE010000049">
    <property type="protein sequence ID" value="GAA0636071.1"/>
    <property type="molecule type" value="Genomic_DNA"/>
</dbReference>
<dbReference type="InterPro" id="IPR001017">
    <property type="entry name" value="DH_E1"/>
</dbReference>
<dbReference type="PANTHER" id="PTHR11516">
    <property type="entry name" value="PYRUVATE DEHYDROGENASE E1 COMPONENT, ALPHA SUBUNIT BACTERIAL AND ORGANELLAR"/>
    <property type="match status" value="1"/>
</dbReference>
<evidence type="ECO:0000313" key="6">
    <source>
        <dbReference type="Proteomes" id="UP001500957"/>
    </source>
</evidence>
<dbReference type="PANTHER" id="PTHR11516:SF60">
    <property type="entry name" value="PYRUVATE DEHYDROGENASE E1 COMPONENT SUBUNIT ALPHA"/>
    <property type="match status" value="1"/>
</dbReference>
<dbReference type="Proteomes" id="UP001500957">
    <property type="component" value="Unassembled WGS sequence"/>
</dbReference>
<dbReference type="Pfam" id="PF00676">
    <property type="entry name" value="E1_dh"/>
    <property type="match status" value="1"/>
</dbReference>
<evidence type="ECO:0000256" key="1">
    <source>
        <dbReference type="ARBA" id="ARBA00001964"/>
    </source>
</evidence>
<evidence type="ECO:0000259" key="4">
    <source>
        <dbReference type="Pfam" id="PF00676"/>
    </source>
</evidence>
<reference evidence="5 6" key="1">
    <citation type="journal article" date="2019" name="Int. J. Syst. Evol. Microbiol.">
        <title>The Global Catalogue of Microorganisms (GCM) 10K type strain sequencing project: providing services to taxonomists for standard genome sequencing and annotation.</title>
        <authorList>
            <consortium name="The Broad Institute Genomics Platform"/>
            <consortium name="The Broad Institute Genome Sequencing Center for Infectious Disease"/>
            <person name="Wu L."/>
            <person name="Ma J."/>
        </authorList>
    </citation>
    <scope>NUCLEOTIDE SEQUENCE [LARGE SCALE GENOMIC DNA]</scope>
    <source>
        <strain evidence="5 6">JCM 10671</strain>
    </source>
</reference>
<accession>A0ABN1HBX5</accession>
<evidence type="ECO:0000256" key="3">
    <source>
        <dbReference type="ARBA" id="ARBA00023052"/>
    </source>
</evidence>
<protein>
    <submittedName>
        <fullName evidence="5">Thiamine pyrophosphate-dependent dehydrogenase E1 component subunit alpha</fullName>
    </submittedName>
</protein>
<evidence type="ECO:0000313" key="5">
    <source>
        <dbReference type="EMBL" id="GAA0636071.1"/>
    </source>
</evidence>
<proteinExistence type="predicted"/>
<sequence>MSTSVDGAETPSSAQLREMYLTMKTITLADDRLREEVRAGGLNATFYPVRGLEAVCAAMGVVLRRTDYLVSTYRNLGDAVAKGASLDAIVAEAYGRITGTSKGKGGPMHLQDLEVGFMMTTGIVGSGLPIATGLGLASQLDGIDRVTLVTFGDGATSIGAFHEAMNLAALWRLPVVFLCQNNGWAEHTPVAEYAANPDFAGRAGGYGVTAYSVDGFDPVATWNTLRSAVDAVRAGGGPAFVECRTYRLSGHTGATDYSYMPATDFDAALARDPAPSFRAWLLERGEVDEAAAQEIDERAAALVNGAFEFAKSSPPPEPAEMFTDVFAMTAGV</sequence>
<dbReference type="CDD" id="cd02000">
    <property type="entry name" value="TPP_E1_PDC_ADC_BCADC"/>
    <property type="match status" value="1"/>
</dbReference>
<feature type="domain" description="Dehydrogenase E1 component" evidence="4">
    <location>
        <begin position="23"/>
        <end position="318"/>
    </location>
</feature>